<gene>
    <name evidence="1" type="ORF">Vadar_034703</name>
</gene>
<reference evidence="1 2" key="1">
    <citation type="journal article" date="2021" name="Hortic Res">
        <title>High-quality reference genome and annotation aids understanding of berry development for evergreen blueberry (Vaccinium darrowii).</title>
        <authorList>
            <person name="Yu J."/>
            <person name="Hulse-Kemp A.M."/>
            <person name="Babiker E."/>
            <person name="Staton M."/>
        </authorList>
    </citation>
    <scope>NUCLEOTIDE SEQUENCE [LARGE SCALE GENOMIC DNA]</scope>
    <source>
        <strain evidence="2">cv. NJ 8807/NJ 8810</strain>
        <tissue evidence="1">Young leaf</tissue>
    </source>
</reference>
<sequence>MNVVPMQSNLTWLIWFGWHQIDSKKWGQTPKLDRLKLSMETNKVSGVVGWNPENFSCLPHSLSKTIFKVTDLWKEAHILGQPHHPHVMAFYGDYGSTKKIMDAAFGIEYLHEKNIVHFDFKSHNLLVNMRDPQRPVCKIDD</sequence>
<evidence type="ECO:0000313" key="1">
    <source>
        <dbReference type="EMBL" id="KAH7862094.1"/>
    </source>
</evidence>
<organism evidence="1 2">
    <name type="scientific">Vaccinium darrowii</name>
    <dbReference type="NCBI Taxonomy" id="229202"/>
    <lineage>
        <taxon>Eukaryota</taxon>
        <taxon>Viridiplantae</taxon>
        <taxon>Streptophyta</taxon>
        <taxon>Embryophyta</taxon>
        <taxon>Tracheophyta</taxon>
        <taxon>Spermatophyta</taxon>
        <taxon>Magnoliopsida</taxon>
        <taxon>eudicotyledons</taxon>
        <taxon>Gunneridae</taxon>
        <taxon>Pentapetalae</taxon>
        <taxon>asterids</taxon>
        <taxon>Ericales</taxon>
        <taxon>Ericaceae</taxon>
        <taxon>Vaccinioideae</taxon>
        <taxon>Vaccinieae</taxon>
        <taxon>Vaccinium</taxon>
    </lineage>
</organism>
<proteinExistence type="predicted"/>
<protein>
    <submittedName>
        <fullName evidence="1">Uncharacterized protein</fullName>
    </submittedName>
</protein>
<keyword evidence="2" id="KW-1185">Reference proteome</keyword>
<dbReference type="EMBL" id="CM037154">
    <property type="protein sequence ID" value="KAH7862094.1"/>
    <property type="molecule type" value="Genomic_DNA"/>
</dbReference>
<name>A0ACB7Z8D7_9ERIC</name>
<evidence type="ECO:0000313" key="2">
    <source>
        <dbReference type="Proteomes" id="UP000828048"/>
    </source>
</evidence>
<dbReference type="Proteomes" id="UP000828048">
    <property type="component" value="Chromosome 4"/>
</dbReference>
<comment type="caution">
    <text evidence="1">The sequence shown here is derived from an EMBL/GenBank/DDBJ whole genome shotgun (WGS) entry which is preliminary data.</text>
</comment>
<accession>A0ACB7Z8D7</accession>